<sequence>MLKKVLSSILLLITFIFNSGFIVVGHRGDPIKAPEESFQSLDLAFNEGAQYVEVDLHESSDNQLIISHDRNLLRTTGNNIIVSEHPANQLTQLKQRNGQPVYTLDQLFARYQNRPNTKFLIETKKTKHGNPQNMEELLVNAIKKYHFENRVMVHSFSLASLQNLQKLMPQIPRIFIAGSLSKINFETLQYSNAINVSSNLLTSQLVDQLHAINQRVYVWDEMNEDPKQWNWLVNLPIDGIVTNFPATASHYQKLKRQANQSNADFDAVFLNKTAVPIWENPYPKAPQKGTLASKTPVHIQKVVTLNQKEYYQIADNRFIADAGFVQTDLIPSLTPFFNQLVRVRSGQVDRNLNQAPHSQSPVNGSLLPQACYQVTALQNIDGTNWAQINYHGWLPLNNLLVVPTPDNLPPNAIVPLAHQGDISIQNHLALQFQPPCQNAVISPLPALKYIVPSVADFTVLQQWPLANADMPSQFLLNAK</sequence>
<dbReference type="GO" id="GO:0006629">
    <property type="term" value="P:lipid metabolic process"/>
    <property type="evidence" value="ECO:0007669"/>
    <property type="project" value="InterPro"/>
</dbReference>
<keyword evidence="3" id="KW-1185">Reference proteome</keyword>
<protein>
    <submittedName>
        <fullName evidence="2">Glycerophosphodiester phosphodiesterase family protein</fullName>
    </submittedName>
</protein>
<dbReference type="Pfam" id="PF03009">
    <property type="entry name" value="GDPD"/>
    <property type="match status" value="1"/>
</dbReference>
<dbReference type="STRING" id="1218492.JG30_04410"/>
<dbReference type="PATRIC" id="fig|1218492.5.peg.564"/>
<dbReference type="HOGENOM" id="CLU_048255_1_0_9"/>
<organism evidence="2 3">
    <name type="scientific">Bombilactobacillus mellifer</name>
    <dbReference type="NCBI Taxonomy" id="1218492"/>
    <lineage>
        <taxon>Bacteria</taxon>
        <taxon>Bacillati</taxon>
        <taxon>Bacillota</taxon>
        <taxon>Bacilli</taxon>
        <taxon>Lactobacillales</taxon>
        <taxon>Lactobacillaceae</taxon>
        <taxon>Bombilactobacillus</taxon>
    </lineage>
</organism>
<dbReference type="InterPro" id="IPR030395">
    <property type="entry name" value="GP_PDE_dom"/>
</dbReference>
<reference evidence="2 3" key="1">
    <citation type="submission" date="2015-01" db="EMBL/GenBank/DDBJ databases">
        <title>Comparative genomics of the lactic acid bacteria isolated from the honey bee gut.</title>
        <authorList>
            <person name="Ellegaard K.M."/>
            <person name="Tamarit D."/>
            <person name="Javelind E."/>
            <person name="Olofsson T."/>
            <person name="Andersson S.G."/>
            <person name="Vasquez A."/>
        </authorList>
    </citation>
    <scope>NUCLEOTIDE SEQUENCE [LARGE SCALE GENOMIC DNA]</scope>
    <source>
        <strain evidence="2 3">Bin4</strain>
    </source>
</reference>
<evidence type="ECO:0000259" key="1">
    <source>
        <dbReference type="PROSITE" id="PS51704"/>
    </source>
</evidence>
<gene>
    <name evidence="2" type="ORF">JG30_04410</name>
</gene>
<accession>A0A0F4LYM4</accession>
<dbReference type="GO" id="GO:0008081">
    <property type="term" value="F:phosphoric diester hydrolase activity"/>
    <property type="evidence" value="ECO:0007669"/>
    <property type="project" value="InterPro"/>
</dbReference>
<dbReference type="PANTHER" id="PTHR46211">
    <property type="entry name" value="GLYCEROPHOSPHORYL DIESTER PHOSPHODIESTERASE"/>
    <property type="match status" value="1"/>
</dbReference>
<comment type="caution">
    <text evidence="2">The sequence shown here is derived from an EMBL/GenBank/DDBJ whole genome shotgun (WGS) entry which is preliminary data.</text>
</comment>
<proteinExistence type="predicted"/>
<dbReference type="AlphaFoldDB" id="A0A0F4LYM4"/>
<dbReference type="PROSITE" id="PS51704">
    <property type="entry name" value="GP_PDE"/>
    <property type="match status" value="1"/>
</dbReference>
<dbReference type="RefSeq" id="WP_052725167.1">
    <property type="nucleotide sequence ID" value="NZ_JBHSZT010000003.1"/>
</dbReference>
<dbReference type="PANTHER" id="PTHR46211:SF14">
    <property type="entry name" value="GLYCEROPHOSPHODIESTER PHOSPHODIESTERASE"/>
    <property type="match status" value="1"/>
</dbReference>
<dbReference type="SUPFAM" id="SSF51695">
    <property type="entry name" value="PLC-like phosphodiesterases"/>
    <property type="match status" value="1"/>
</dbReference>
<dbReference type="EMBL" id="JXJQ01000005">
    <property type="protein sequence ID" value="KJY62651.1"/>
    <property type="molecule type" value="Genomic_DNA"/>
</dbReference>
<evidence type="ECO:0000313" key="2">
    <source>
        <dbReference type="EMBL" id="KJY62651.1"/>
    </source>
</evidence>
<dbReference type="InterPro" id="IPR017946">
    <property type="entry name" value="PLC-like_Pdiesterase_TIM-brl"/>
</dbReference>
<dbReference type="Proteomes" id="UP000033558">
    <property type="component" value="Unassembled WGS sequence"/>
</dbReference>
<evidence type="ECO:0000313" key="3">
    <source>
        <dbReference type="Proteomes" id="UP000033558"/>
    </source>
</evidence>
<dbReference type="Gene3D" id="3.20.20.190">
    <property type="entry name" value="Phosphatidylinositol (PI) phosphodiesterase"/>
    <property type="match status" value="1"/>
</dbReference>
<name>A0A0F4LYM4_9LACO</name>
<feature type="domain" description="GP-PDE" evidence="1">
    <location>
        <begin position="21"/>
        <end position="252"/>
    </location>
</feature>